<dbReference type="Pfam" id="PF14520">
    <property type="entry name" value="HHH_5"/>
    <property type="match status" value="1"/>
</dbReference>
<comment type="caution">
    <text evidence="4">The sequence shown here is derived from an EMBL/GenBank/DDBJ whole genome shotgun (WGS) entry which is preliminary data.</text>
</comment>
<dbReference type="Gene3D" id="1.10.150.20">
    <property type="entry name" value="5' to 3' exonuclease, C-terminal subdomain"/>
    <property type="match status" value="1"/>
</dbReference>
<dbReference type="Pfam" id="PF14791">
    <property type="entry name" value="DNA_pol_B_thumb"/>
    <property type="match status" value="1"/>
</dbReference>
<dbReference type="GO" id="GO:0003677">
    <property type="term" value="F:DNA binding"/>
    <property type="evidence" value="ECO:0007669"/>
    <property type="project" value="InterPro"/>
</dbReference>
<dbReference type="Gene3D" id="3.30.460.10">
    <property type="entry name" value="Beta Polymerase, domain 2"/>
    <property type="match status" value="1"/>
</dbReference>
<dbReference type="PIRSF" id="PIRSF005047">
    <property type="entry name" value="UCP005047_YshC"/>
    <property type="match status" value="1"/>
</dbReference>
<dbReference type="PANTHER" id="PTHR36928:SF1">
    <property type="entry name" value="PHOSPHATASE YCDX-RELATED"/>
    <property type="match status" value="1"/>
</dbReference>
<dbReference type="CDD" id="cd00141">
    <property type="entry name" value="NT_POLXc"/>
    <property type="match status" value="1"/>
</dbReference>
<dbReference type="InterPro" id="IPR002054">
    <property type="entry name" value="DNA-dir_DNA_pol_X"/>
</dbReference>
<proteinExistence type="predicted"/>
<dbReference type="GO" id="GO:0005829">
    <property type="term" value="C:cytosol"/>
    <property type="evidence" value="ECO:0007669"/>
    <property type="project" value="TreeGrafter"/>
</dbReference>
<sequence length="573" mass="64084">MARKLQEVTAAYTLNKGNLFQIRAYENAATSIEHSTSEVKDLWEEGNLDKISGIGEAIKAHLDELFKTGKVKHWEEIKKGIPSGVFELLGIPGIGPKTALKLAKMGVSGKDDLIHQLRNNILVKKGFSKPLARKIGDALKRESARPKDGRMLLTFAFAQAERILEYLKKTPDIEKVDALGSLRRMVATIGDLDFAIASETPQKAIDYIVKMPGISKVSEKGNTKATIILSGGLSVDFIVVDPASYGALLQHFTGSKAHNIHLRSYAEKNGLSLSEFGVRNVKTSKINQTSTEEEFYGLLKMQVPPPEIREDTDEIELAIKHQLPQLVELEDIKGDLHVHSNLIAKPSHDPGVNSIKEIAKTAKKLGYRYVGSCDHQPSQANHNAEEMIQVLEKKKKAIEQFNYSGHSVRVLNLLEVDILPDGSLGVPDGALKYLDFAVASVHSSFNQSRNQMTMRILRALQNPYVKVLGHPTGRLLNKRESYKVDWKKVFKFAAKNNKALEINAYPDRLDLPDILVREAKEYGVKFVVSTDSHNVSQMDNMRFGVAVARRGWCEAKDIINTWDFKRLLEWCRI</sequence>
<dbReference type="InterPro" id="IPR022311">
    <property type="entry name" value="PolX-like"/>
</dbReference>
<evidence type="ECO:0000313" key="4">
    <source>
        <dbReference type="EMBL" id="OGE71154.1"/>
    </source>
</evidence>
<dbReference type="Gene3D" id="3.20.20.140">
    <property type="entry name" value="Metal-dependent hydrolases"/>
    <property type="match status" value="1"/>
</dbReference>
<dbReference type="InterPro" id="IPR047967">
    <property type="entry name" value="PolX_PHP"/>
</dbReference>
<dbReference type="NCBIfam" id="NF006375">
    <property type="entry name" value="PRK08609.1"/>
    <property type="match status" value="1"/>
</dbReference>
<dbReference type="Pfam" id="PF02811">
    <property type="entry name" value="PHP"/>
    <property type="match status" value="1"/>
</dbReference>
<reference evidence="4 5" key="1">
    <citation type="journal article" date="2016" name="Nat. Commun.">
        <title>Thousands of microbial genomes shed light on interconnected biogeochemical processes in an aquifer system.</title>
        <authorList>
            <person name="Anantharaman K."/>
            <person name="Brown C.T."/>
            <person name="Hug L.A."/>
            <person name="Sharon I."/>
            <person name="Castelle C.J."/>
            <person name="Probst A.J."/>
            <person name="Thomas B.C."/>
            <person name="Singh A."/>
            <person name="Wilkins M.J."/>
            <person name="Karaoz U."/>
            <person name="Brodie E.L."/>
            <person name="Williams K.H."/>
            <person name="Hubbard S.S."/>
            <person name="Banfield J.F."/>
        </authorList>
    </citation>
    <scope>NUCLEOTIDE SEQUENCE [LARGE SCALE GENOMIC DNA]</scope>
</reference>
<dbReference type="GO" id="GO:0042578">
    <property type="term" value="F:phosphoric ester hydrolase activity"/>
    <property type="evidence" value="ECO:0007669"/>
    <property type="project" value="TreeGrafter"/>
</dbReference>
<dbReference type="InterPro" id="IPR029398">
    <property type="entry name" value="PolB_thumb"/>
</dbReference>
<keyword evidence="2" id="KW-0548">Nucleotidyltransferase</keyword>
<dbReference type="SUPFAM" id="SSF158702">
    <property type="entry name" value="Sec63 N-terminal domain-like"/>
    <property type="match status" value="1"/>
</dbReference>
<dbReference type="InterPro" id="IPR010996">
    <property type="entry name" value="HHH_MUS81"/>
</dbReference>
<evidence type="ECO:0000313" key="5">
    <source>
        <dbReference type="Proteomes" id="UP000177135"/>
    </source>
</evidence>
<dbReference type="GO" id="GO:0008270">
    <property type="term" value="F:zinc ion binding"/>
    <property type="evidence" value="ECO:0007669"/>
    <property type="project" value="TreeGrafter"/>
</dbReference>
<dbReference type="InterPro" id="IPR043519">
    <property type="entry name" value="NT_sf"/>
</dbReference>
<dbReference type="PANTHER" id="PTHR36928">
    <property type="entry name" value="PHOSPHATASE YCDX-RELATED"/>
    <property type="match status" value="1"/>
</dbReference>
<dbReference type="GO" id="GO:0003887">
    <property type="term" value="F:DNA-directed DNA polymerase activity"/>
    <property type="evidence" value="ECO:0007669"/>
    <property type="project" value="InterPro"/>
</dbReference>
<dbReference type="CDD" id="cd07436">
    <property type="entry name" value="PHP_PolX"/>
    <property type="match status" value="1"/>
</dbReference>
<dbReference type="InterPro" id="IPR004013">
    <property type="entry name" value="PHP_dom"/>
</dbReference>
<dbReference type="EMBL" id="MFEC01000019">
    <property type="protein sequence ID" value="OGE71154.1"/>
    <property type="molecule type" value="Genomic_DNA"/>
</dbReference>
<evidence type="ECO:0000256" key="2">
    <source>
        <dbReference type="ARBA" id="ARBA00022695"/>
    </source>
</evidence>
<dbReference type="Gene3D" id="3.30.210.10">
    <property type="entry name" value="DNA polymerase, thumb domain"/>
    <property type="match status" value="1"/>
</dbReference>
<dbReference type="InterPro" id="IPR037160">
    <property type="entry name" value="DNA_Pol_thumb_sf"/>
</dbReference>
<dbReference type="SUPFAM" id="SSF81301">
    <property type="entry name" value="Nucleotidyltransferase"/>
    <property type="match status" value="1"/>
</dbReference>
<dbReference type="Proteomes" id="UP000177135">
    <property type="component" value="Unassembled WGS sequence"/>
</dbReference>
<gene>
    <name evidence="4" type="ORF">A2617_04355</name>
</gene>
<evidence type="ECO:0000259" key="3">
    <source>
        <dbReference type="SMART" id="SM00483"/>
    </source>
</evidence>
<keyword evidence="1" id="KW-0808">Transferase</keyword>
<protein>
    <recommendedName>
        <fullName evidence="3">DNA-directed DNA polymerase X domain-containing protein</fullName>
    </recommendedName>
</protein>
<dbReference type="SMART" id="SM00483">
    <property type="entry name" value="POLXc"/>
    <property type="match status" value="1"/>
</dbReference>
<dbReference type="SUPFAM" id="SSF89550">
    <property type="entry name" value="PHP domain-like"/>
    <property type="match status" value="1"/>
</dbReference>
<dbReference type="SUPFAM" id="SSF47802">
    <property type="entry name" value="DNA polymerase beta, N-terminal domain-like"/>
    <property type="match status" value="1"/>
</dbReference>
<dbReference type="Gene3D" id="1.10.150.110">
    <property type="entry name" value="DNA polymerase beta, N-terminal domain-like"/>
    <property type="match status" value="1"/>
</dbReference>
<dbReference type="Pfam" id="PF14716">
    <property type="entry name" value="HHH_8"/>
    <property type="match status" value="1"/>
</dbReference>
<accession>A0A1F5N0L4</accession>
<name>A0A1F5N0L4_9BACT</name>
<feature type="domain" description="DNA-directed DNA polymerase X" evidence="3">
    <location>
        <begin position="1"/>
        <end position="310"/>
    </location>
</feature>
<evidence type="ECO:0000256" key="1">
    <source>
        <dbReference type="ARBA" id="ARBA00022679"/>
    </source>
</evidence>
<organism evidence="4 5">
    <name type="scientific">Candidatus Daviesbacteria bacterium RIFOXYD1_FULL_41_10</name>
    <dbReference type="NCBI Taxonomy" id="1797801"/>
    <lineage>
        <taxon>Bacteria</taxon>
        <taxon>Candidatus Daviesiibacteriota</taxon>
    </lineage>
</organism>
<dbReference type="InterPro" id="IPR050243">
    <property type="entry name" value="PHP_phosphatase"/>
</dbReference>
<dbReference type="InterPro" id="IPR016195">
    <property type="entry name" value="Pol/histidinol_Pase-like"/>
</dbReference>
<dbReference type="AlphaFoldDB" id="A0A1F5N0L4"/>
<dbReference type="InterPro" id="IPR027421">
    <property type="entry name" value="DNA_pol_lamdba_lyase_dom_sf"/>
</dbReference>